<name>A0A177T5B7_9BASI</name>
<feature type="region of interest" description="Disordered" evidence="1">
    <location>
        <begin position="149"/>
        <end position="177"/>
    </location>
</feature>
<feature type="compositionally biased region" description="Low complexity" evidence="1">
    <location>
        <begin position="43"/>
        <end position="62"/>
    </location>
</feature>
<reference evidence="2" key="2">
    <citation type="journal article" date="2019" name="IMA Fungus">
        <title>Genome sequencing and comparison of five Tilletia species to identify candidate genes for the detection of regulated species infecting wheat.</title>
        <authorList>
            <person name="Nguyen H.D.T."/>
            <person name="Sultana T."/>
            <person name="Kesanakurti P."/>
            <person name="Hambleton S."/>
        </authorList>
    </citation>
    <scope>NUCLEOTIDE SEQUENCE</scope>
    <source>
        <strain evidence="2">DAOMC 236416</strain>
    </source>
</reference>
<dbReference type="Proteomes" id="UP000077521">
    <property type="component" value="Unassembled WGS sequence"/>
</dbReference>
<comment type="caution">
    <text evidence="2">The sequence shown here is derived from an EMBL/GenBank/DDBJ whole genome shotgun (WGS) entry which is preliminary data.</text>
</comment>
<keyword evidence="3" id="KW-1185">Reference proteome</keyword>
<protein>
    <submittedName>
        <fullName evidence="2">Uncharacterized protein</fullName>
    </submittedName>
</protein>
<sequence length="177" mass="19547">MTPLNTDFYPEYDSNLPLSPRITPAQLPDNEDLSEYESPSPAPSTSTHSQTTSVTTLSSSKPNDTIIHDKTSTAPAINEIKTPALPTNSNDLEQIKSADLSKLVNVASQVETLLPILQRLGEQVPLINRTLSTRLESLEDHQHRTLRQNRFTLSSQLSSQDSQSSTSSARSRDRSLF</sequence>
<evidence type="ECO:0000313" key="3">
    <source>
        <dbReference type="Proteomes" id="UP000077521"/>
    </source>
</evidence>
<organism evidence="2 3">
    <name type="scientific">Tilletia indica</name>
    <dbReference type="NCBI Taxonomy" id="43049"/>
    <lineage>
        <taxon>Eukaryota</taxon>
        <taxon>Fungi</taxon>
        <taxon>Dikarya</taxon>
        <taxon>Basidiomycota</taxon>
        <taxon>Ustilaginomycotina</taxon>
        <taxon>Exobasidiomycetes</taxon>
        <taxon>Tilletiales</taxon>
        <taxon>Tilletiaceae</taxon>
        <taxon>Tilletia</taxon>
    </lineage>
</organism>
<dbReference type="AlphaFoldDB" id="A0A177T5B7"/>
<evidence type="ECO:0000256" key="1">
    <source>
        <dbReference type="SAM" id="MobiDB-lite"/>
    </source>
</evidence>
<accession>A0A177T5B7</accession>
<evidence type="ECO:0000313" key="2">
    <source>
        <dbReference type="EMBL" id="KAE8242691.1"/>
    </source>
</evidence>
<proteinExistence type="predicted"/>
<reference evidence="2" key="1">
    <citation type="submission" date="2016-04" db="EMBL/GenBank/DDBJ databases">
        <authorList>
            <person name="Nguyen H.D."/>
            <person name="Samba Siva P."/>
            <person name="Cullis J."/>
            <person name="Levesque C.A."/>
            <person name="Hambleton S."/>
        </authorList>
    </citation>
    <scope>NUCLEOTIDE SEQUENCE</scope>
    <source>
        <strain evidence="2">DAOMC 236416</strain>
    </source>
</reference>
<feature type="region of interest" description="Disordered" evidence="1">
    <location>
        <begin position="1"/>
        <end position="90"/>
    </location>
</feature>
<feature type="compositionally biased region" description="Low complexity" evidence="1">
    <location>
        <begin position="152"/>
        <end position="169"/>
    </location>
</feature>
<gene>
    <name evidence="2" type="ORF">A4X13_0g7050</name>
</gene>
<dbReference type="EMBL" id="LWDF02000780">
    <property type="protein sequence ID" value="KAE8242691.1"/>
    <property type="molecule type" value="Genomic_DNA"/>
</dbReference>